<reference evidence="1" key="2">
    <citation type="submission" date="2014-03" db="EMBL/GenBank/DDBJ databases">
        <title>The Genome Annotation of Fusarium oxysporum PHW808.</title>
        <authorList>
            <consortium name="The Broad Institute Genomics Platform"/>
            <person name="Ma L.-J."/>
            <person name="Corby-Kistler H."/>
            <person name="Broz K."/>
            <person name="Gale L.R."/>
            <person name="Jonkers W."/>
            <person name="O'Donnell K."/>
            <person name="Ploetz R."/>
            <person name="Steinberg C."/>
            <person name="Schwartz D.C."/>
            <person name="VanEtten H."/>
            <person name="Zhou S."/>
            <person name="Young S.K."/>
            <person name="Zeng Q."/>
            <person name="Gargeya S."/>
            <person name="Fitzgerald M."/>
            <person name="Abouelleil A."/>
            <person name="Alvarado L."/>
            <person name="Chapman S.B."/>
            <person name="Gainer-Dewar J."/>
            <person name="Goldberg J."/>
            <person name="Griggs A."/>
            <person name="Gujja S."/>
            <person name="Hansen M."/>
            <person name="Howarth C."/>
            <person name="Imamovic A."/>
            <person name="Ireland A."/>
            <person name="Larimer J."/>
            <person name="McCowan C."/>
            <person name="Murphy C."/>
            <person name="Pearson M."/>
            <person name="Poon T.W."/>
            <person name="Priest M."/>
            <person name="Roberts A."/>
            <person name="Saif S."/>
            <person name="Shea T."/>
            <person name="Sykes S."/>
            <person name="Wortman J."/>
            <person name="Nusbaum C."/>
            <person name="Birren B."/>
        </authorList>
    </citation>
    <scope>NUCLEOTIDE SEQUENCE</scope>
    <source>
        <strain evidence="1">54008</strain>
    </source>
</reference>
<name>X0GW59_FUSOX</name>
<dbReference type="EMBL" id="KK034311">
    <property type="protein sequence ID" value="EXL64155.1"/>
    <property type="molecule type" value="Genomic_DNA"/>
</dbReference>
<feature type="non-terminal residue" evidence="1">
    <location>
        <position position="35"/>
    </location>
</feature>
<gene>
    <name evidence="1" type="ORF">FOPG_19575</name>
</gene>
<reference evidence="1" key="1">
    <citation type="submission" date="2011-11" db="EMBL/GenBank/DDBJ databases">
        <title>The Genome Sequence of Fusarium oxysporum PHW808.</title>
        <authorList>
            <consortium name="The Broad Institute Genome Sequencing Platform"/>
            <person name="Ma L.-J."/>
            <person name="Gale L.R."/>
            <person name="Schwartz D.C."/>
            <person name="Zhou S."/>
            <person name="Corby-Kistler H."/>
            <person name="Young S.K."/>
            <person name="Zeng Q."/>
            <person name="Gargeya S."/>
            <person name="Fitzgerald M."/>
            <person name="Haas B."/>
            <person name="Abouelleil A."/>
            <person name="Alvarado L."/>
            <person name="Arachchi H.M."/>
            <person name="Berlin A."/>
            <person name="Brown A."/>
            <person name="Chapman S.B."/>
            <person name="Chen Z."/>
            <person name="Dunbar C."/>
            <person name="Freedman E."/>
            <person name="Gearin G."/>
            <person name="Goldberg J."/>
            <person name="Griggs A."/>
            <person name="Gujja S."/>
            <person name="Heiman D."/>
            <person name="Howarth C."/>
            <person name="Larson L."/>
            <person name="Lui A."/>
            <person name="MacDonald P.J.P."/>
            <person name="Montmayeur A."/>
            <person name="Murphy C."/>
            <person name="Neiman D."/>
            <person name="Pearson M."/>
            <person name="Priest M."/>
            <person name="Roberts A."/>
            <person name="Saif S."/>
            <person name="Shea T."/>
            <person name="Shenoy N."/>
            <person name="Sisk P."/>
            <person name="Stolte C."/>
            <person name="Sykes S."/>
            <person name="Wortman J."/>
            <person name="Nusbaum C."/>
            <person name="Birren B."/>
        </authorList>
    </citation>
    <scope>NUCLEOTIDE SEQUENCE [LARGE SCALE GENOMIC DNA]</scope>
    <source>
        <strain evidence="1">54008</strain>
    </source>
</reference>
<protein>
    <submittedName>
        <fullName evidence="1">Uncharacterized protein</fullName>
    </submittedName>
</protein>
<organism evidence="1">
    <name type="scientific">Fusarium oxysporum f. sp. conglutinans race 2 54008</name>
    <dbReference type="NCBI Taxonomy" id="1089457"/>
    <lineage>
        <taxon>Eukaryota</taxon>
        <taxon>Fungi</taxon>
        <taxon>Dikarya</taxon>
        <taxon>Ascomycota</taxon>
        <taxon>Pezizomycotina</taxon>
        <taxon>Sordariomycetes</taxon>
        <taxon>Hypocreomycetidae</taxon>
        <taxon>Hypocreales</taxon>
        <taxon>Nectriaceae</taxon>
        <taxon>Fusarium</taxon>
        <taxon>Fusarium oxysporum species complex</taxon>
    </lineage>
</organism>
<dbReference type="HOGENOM" id="CLU_3371017_0_0_1"/>
<accession>X0GW59</accession>
<feature type="non-terminal residue" evidence="1">
    <location>
        <position position="1"/>
    </location>
</feature>
<dbReference type="AlphaFoldDB" id="X0GW59"/>
<proteinExistence type="predicted"/>
<sequence length="35" mass="3888">KPPQPRPTQTTQSDRQLWSVGLMKFAGLSVCGLKM</sequence>
<evidence type="ECO:0000313" key="1">
    <source>
        <dbReference type="EMBL" id="EXL64155.1"/>
    </source>
</evidence>
<dbReference type="Proteomes" id="UP000030676">
    <property type="component" value="Unassembled WGS sequence"/>
</dbReference>